<keyword evidence="4 7" id="KW-0808">Transferase</keyword>
<dbReference type="Pfam" id="PF00155">
    <property type="entry name" value="Aminotran_1_2"/>
    <property type="match status" value="1"/>
</dbReference>
<evidence type="ECO:0000256" key="3">
    <source>
        <dbReference type="ARBA" id="ARBA00022605"/>
    </source>
</evidence>
<dbReference type="GO" id="GO:0000105">
    <property type="term" value="P:L-histidine biosynthetic process"/>
    <property type="evidence" value="ECO:0007669"/>
    <property type="project" value="UniProtKB-UniRule"/>
</dbReference>
<keyword evidence="2 7" id="KW-0032">Aminotransferase</keyword>
<dbReference type="NCBIfam" id="TIGR01141">
    <property type="entry name" value="hisC"/>
    <property type="match status" value="1"/>
</dbReference>
<dbReference type="EC" id="2.6.1.9" evidence="7"/>
<dbReference type="InterPro" id="IPR015422">
    <property type="entry name" value="PyrdxlP-dep_Trfase_small"/>
</dbReference>
<keyword evidence="3 7" id="KW-0028">Amino-acid biosynthesis</keyword>
<evidence type="ECO:0000313" key="9">
    <source>
        <dbReference type="EMBL" id="SDF56325.1"/>
    </source>
</evidence>
<feature type="domain" description="Aminotransferase class I/classII large" evidence="8">
    <location>
        <begin position="36"/>
        <end position="356"/>
    </location>
</feature>
<dbReference type="InterPro" id="IPR015424">
    <property type="entry name" value="PyrdxlP-dep_Trfase"/>
</dbReference>
<dbReference type="InterPro" id="IPR004839">
    <property type="entry name" value="Aminotransferase_I/II_large"/>
</dbReference>
<evidence type="ECO:0000256" key="7">
    <source>
        <dbReference type="HAMAP-Rule" id="MF_01023"/>
    </source>
</evidence>
<dbReference type="PANTHER" id="PTHR42885">
    <property type="entry name" value="HISTIDINOL-PHOSPHATE AMINOTRANSFERASE-RELATED"/>
    <property type="match status" value="1"/>
</dbReference>
<organism evidence="9 10">
    <name type="scientific">Methanolobus vulcani</name>
    <dbReference type="NCBI Taxonomy" id="38026"/>
    <lineage>
        <taxon>Archaea</taxon>
        <taxon>Methanobacteriati</taxon>
        <taxon>Methanobacteriota</taxon>
        <taxon>Stenosarchaea group</taxon>
        <taxon>Methanomicrobia</taxon>
        <taxon>Methanosarcinales</taxon>
        <taxon>Methanosarcinaceae</taxon>
        <taxon>Methanolobus</taxon>
    </lineage>
</organism>
<evidence type="ECO:0000256" key="4">
    <source>
        <dbReference type="ARBA" id="ARBA00022679"/>
    </source>
</evidence>
<keyword evidence="6 7" id="KW-0368">Histidine biosynthesis</keyword>
<dbReference type="InterPro" id="IPR001917">
    <property type="entry name" value="Aminotrans_II_pyridoxalP_BS"/>
</dbReference>
<comment type="caution">
    <text evidence="9">The sequence shown here is derived from an EMBL/GenBank/DDBJ whole genome shotgun (WGS) entry which is preliminary data.</text>
</comment>
<evidence type="ECO:0000259" key="8">
    <source>
        <dbReference type="Pfam" id="PF00155"/>
    </source>
</evidence>
<dbReference type="UniPathway" id="UPA00031">
    <property type="reaction ID" value="UER00012"/>
</dbReference>
<dbReference type="Proteomes" id="UP000199259">
    <property type="component" value="Unassembled WGS sequence"/>
</dbReference>
<dbReference type="GO" id="GO:0004400">
    <property type="term" value="F:histidinol-phosphate transaminase activity"/>
    <property type="evidence" value="ECO:0007669"/>
    <property type="project" value="UniProtKB-UniRule"/>
</dbReference>
<gene>
    <name evidence="7" type="primary">hisC</name>
    <name evidence="9" type="ORF">SAMN04488589_0890</name>
</gene>
<protein>
    <recommendedName>
        <fullName evidence="7">Histidinol-phosphate aminotransferase</fullName>
        <ecNumber evidence="7">2.6.1.9</ecNumber>
    </recommendedName>
    <alternativeName>
        <fullName evidence="7">Imidazole acetol-phosphate transaminase</fullName>
    </alternativeName>
</protein>
<dbReference type="SUPFAM" id="SSF53383">
    <property type="entry name" value="PLP-dependent transferases"/>
    <property type="match status" value="1"/>
</dbReference>
<comment type="similarity">
    <text evidence="7">Belongs to the class-II pyridoxal-phosphate-dependent aminotransferase family. Histidinol-phosphate aminotransferase subfamily.</text>
</comment>
<keyword evidence="10" id="KW-1185">Reference proteome</keyword>
<dbReference type="HAMAP" id="MF_01023">
    <property type="entry name" value="HisC_aminotrans_2"/>
    <property type="match status" value="1"/>
</dbReference>
<dbReference type="InterPro" id="IPR005861">
    <property type="entry name" value="HisP_aminotrans"/>
</dbReference>
<proteinExistence type="inferred from homology"/>
<sequence length="367" mass="39706">MSRPELIKDVVNSIAEYVPGKSIEEIAKKYGINPKEIIKLGSNENVLGPSPKAVEALVSTASKVNIYPSADACELVEALSVYTGLPTGNICASGPGMDGLLDNLMRVLIEPGDEVVIPTPTFSYYEIAARANGANAIHVAPEEGLEFDVAAIKEVITDRTKVVFLCSPNNPTGMLTSEEDVCYLLESTNGLVFVDEAYVEFADSNLSKLLLEYDNLIIGRTFSKAFGLAGLRLGYGLMPEWLKSQYMKIATPFNVSFPAVMAGVAALSDSEYLGKSISMTVEGRKFLSDNIPFKVYESQANFILVDVSPLIARDVSESLMKKGIIVRDCRSFKNAGESLIRVTVGTREQNEKVVSAFEEATAGSNLI</sequence>
<accession>A0A7Z7FDR2</accession>
<dbReference type="AlphaFoldDB" id="A0A7Z7FDR2"/>
<evidence type="ECO:0000256" key="2">
    <source>
        <dbReference type="ARBA" id="ARBA00022576"/>
    </source>
</evidence>
<dbReference type="PANTHER" id="PTHR42885:SF2">
    <property type="entry name" value="HISTIDINOL-PHOSPHATE AMINOTRANSFERASE"/>
    <property type="match status" value="1"/>
</dbReference>
<dbReference type="InterPro" id="IPR015421">
    <property type="entry name" value="PyrdxlP-dep_Trfase_major"/>
</dbReference>
<comment type="pathway">
    <text evidence="7">Amino-acid biosynthesis; L-histidine biosynthesis; L-histidine from 5-phospho-alpha-D-ribose 1-diphosphate: step 7/9.</text>
</comment>
<evidence type="ECO:0000256" key="1">
    <source>
        <dbReference type="ARBA" id="ARBA00001933"/>
    </source>
</evidence>
<comment type="catalytic activity">
    <reaction evidence="7">
        <text>L-histidinol phosphate + 2-oxoglutarate = 3-(imidazol-4-yl)-2-oxopropyl phosphate + L-glutamate</text>
        <dbReference type="Rhea" id="RHEA:23744"/>
        <dbReference type="ChEBI" id="CHEBI:16810"/>
        <dbReference type="ChEBI" id="CHEBI:29985"/>
        <dbReference type="ChEBI" id="CHEBI:57766"/>
        <dbReference type="ChEBI" id="CHEBI:57980"/>
        <dbReference type="EC" id="2.6.1.9"/>
    </reaction>
</comment>
<evidence type="ECO:0000256" key="6">
    <source>
        <dbReference type="ARBA" id="ARBA00023102"/>
    </source>
</evidence>
<dbReference type="Gene3D" id="3.40.640.10">
    <property type="entry name" value="Type I PLP-dependent aspartate aminotransferase-like (Major domain)"/>
    <property type="match status" value="1"/>
</dbReference>
<dbReference type="CDD" id="cd00609">
    <property type="entry name" value="AAT_like"/>
    <property type="match status" value="1"/>
</dbReference>
<dbReference type="OrthoDB" id="9929at2157"/>
<reference evidence="9 10" key="1">
    <citation type="submission" date="2016-10" db="EMBL/GenBank/DDBJ databases">
        <authorList>
            <person name="Varghese N."/>
            <person name="Submissions S."/>
        </authorList>
    </citation>
    <scope>NUCLEOTIDE SEQUENCE [LARGE SCALE GENOMIC DNA]</scope>
    <source>
        <strain evidence="9 10">PL 12/M</strain>
    </source>
</reference>
<evidence type="ECO:0000313" key="10">
    <source>
        <dbReference type="Proteomes" id="UP000199259"/>
    </source>
</evidence>
<comment type="cofactor">
    <cofactor evidence="1 7">
        <name>pyridoxal 5'-phosphate</name>
        <dbReference type="ChEBI" id="CHEBI:597326"/>
    </cofactor>
</comment>
<dbReference type="Gene3D" id="3.90.1150.10">
    <property type="entry name" value="Aspartate Aminotransferase, domain 1"/>
    <property type="match status" value="1"/>
</dbReference>
<dbReference type="PROSITE" id="PS00599">
    <property type="entry name" value="AA_TRANSFER_CLASS_2"/>
    <property type="match status" value="1"/>
</dbReference>
<evidence type="ECO:0000256" key="5">
    <source>
        <dbReference type="ARBA" id="ARBA00022898"/>
    </source>
</evidence>
<dbReference type="GO" id="GO:0030170">
    <property type="term" value="F:pyridoxal phosphate binding"/>
    <property type="evidence" value="ECO:0007669"/>
    <property type="project" value="InterPro"/>
</dbReference>
<keyword evidence="5 7" id="KW-0663">Pyridoxal phosphate</keyword>
<dbReference type="RefSeq" id="WP_091709017.1">
    <property type="nucleotide sequence ID" value="NZ_FNCA01000002.1"/>
</dbReference>
<dbReference type="EMBL" id="FNCA01000002">
    <property type="protein sequence ID" value="SDF56325.1"/>
    <property type="molecule type" value="Genomic_DNA"/>
</dbReference>
<name>A0A7Z7FDR2_9EURY</name>
<feature type="modified residue" description="N6-(pyridoxal phosphate)lysine" evidence="7">
    <location>
        <position position="224"/>
    </location>
</feature>